<accession>A0A1W1USK8</accession>
<dbReference type="AlphaFoldDB" id="A0A1W1USK8"/>
<name>A0A1W1USK8_9BACT</name>
<reference evidence="3 4" key="1">
    <citation type="submission" date="2017-04" db="EMBL/GenBank/DDBJ databases">
        <authorList>
            <person name="Afonso C.L."/>
            <person name="Miller P.J."/>
            <person name="Scott M.A."/>
            <person name="Spackman E."/>
            <person name="Goraichik I."/>
            <person name="Dimitrov K.M."/>
            <person name="Suarez D.L."/>
            <person name="Swayne D.E."/>
        </authorList>
    </citation>
    <scope>NUCLEOTIDE SEQUENCE [LARGE SCALE GENOMIC DNA]</scope>
    <source>
        <strain evidence="3 4">DSM 11622</strain>
    </source>
</reference>
<keyword evidence="4" id="KW-1185">Reference proteome</keyword>
<dbReference type="RefSeq" id="WP_143434729.1">
    <property type="nucleotide sequence ID" value="NZ_FWWW01000039.1"/>
</dbReference>
<evidence type="ECO:0000256" key="1">
    <source>
        <dbReference type="SAM" id="SignalP"/>
    </source>
</evidence>
<feature type="signal peptide" evidence="1">
    <location>
        <begin position="1"/>
        <end position="24"/>
    </location>
</feature>
<dbReference type="Pfam" id="PF20606">
    <property type="entry name" value="DUF6799"/>
    <property type="match status" value="1"/>
</dbReference>
<dbReference type="Proteomes" id="UP000192266">
    <property type="component" value="Unassembled WGS sequence"/>
</dbReference>
<dbReference type="EMBL" id="FWWW01000039">
    <property type="protein sequence ID" value="SMB84082.1"/>
    <property type="molecule type" value="Genomic_DNA"/>
</dbReference>
<evidence type="ECO:0000313" key="3">
    <source>
        <dbReference type="EMBL" id="SMB84082.1"/>
    </source>
</evidence>
<keyword evidence="1" id="KW-0732">Signal</keyword>
<sequence length="137" mass="14472">MRFRSIALLTFALTTSAVSASAQAKMPPRKVAAPRPKPVTPGVATLKDDVMMKEGKVLVTQMGQTRALTQEMSLTNGTKITPTGSVVTAAGGSAQLQEGDMMSLSGRLTTSAQKAEQDSLLLVKKENLKIKGKKKKG</sequence>
<dbReference type="OrthoDB" id="883513at2"/>
<proteinExistence type="predicted"/>
<dbReference type="InterPro" id="IPR046478">
    <property type="entry name" value="DUF6799"/>
</dbReference>
<evidence type="ECO:0000313" key="4">
    <source>
        <dbReference type="Proteomes" id="UP000192266"/>
    </source>
</evidence>
<gene>
    <name evidence="3" type="ORF">SAMN00120144_0808</name>
</gene>
<feature type="domain" description="DUF6799" evidence="2">
    <location>
        <begin position="47"/>
        <end position="108"/>
    </location>
</feature>
<evidence type="ECO:0000259" key="2">
    <source>
        <dbReference type="Pfam" id="PF20606"/>
    </source>
</evidence>
<protein>
    <recommendedName>
        <fullName evidence="2">DUF6799 domain-containing protein</fullName>
    </recommendedName>
</protein>
<organism evidence="3 4">
    <name type="scientific">Hymenobacter roseosalivarius DSM 11622</name>
    <dbReference type="NCBI Taxonomy" id="645990"/>
    <lineage>
        <taxon>Bacteria</taxon>
        <taxon>Pseudomonadati</taxon>
        <taxon>Bacteroidota</taxon>
        <taxon>Cytophagia</taxon>
        <taxon>Cytophagales</taxon>
        <taxon>Hymenobacteraceae</taxon>
        <taxon>Hymenobacter</taxon>
    </lineage>
</organism>
<feature type="chain" id="PRO_5012415936" description="DUF6799 domain-containing protein" evidence="1">
    <location>
        <begin position="25"/>
        <end position="137"/>
    </location>
</feature>